<comment type="caution">
    <text evidence="4">The sequence shown here is derived from an EMBL/GenBank/DDBJ whole genome shotgun (WGS) entry which is preliminary data.</text>
</comment>
<feature type="transmembrane region" description="Helical" evidence="2">
    <location>
        <begin position="173"/>
        <end position="192"/>
    </location>
</feature>
<dbReference type="InterPro" id="IPR010982">
    <property type="entry name" value="Lambda_DNA-bd_dom_sf"/>
</dbReference>
<dbReference type="SUPFAM" id="SSF47413">
    <property type="entry name" value="lambda repressor-like DNA-binding domains"/>
    <property type="match status" value="1"/>
</dbReference>
<dbReference type="Proteomes" id="UP000011910">
    <property type="component" value="Unassembled WGS sequence"/>
</dbReference>
<organism evidence="4 5">
    <name type="scientific">Cesiribacter andamanensis AMV16</name>
    <dbReference type="NCBI Taxonomy" id="1279009"/>
    <lineage>
        <taxon>Bacteria</taxon>
        <taxon>Pseudomonadati</taxon>
        <taxon>Bacteroidota</taxon>
        <taxon>Cytophagia</taxon>
        <taxon>Cytophagales</taxon>
        <taxon>Cesiribacteraceae</taxon>
        <taxon>Cesiribacter</taxon>
    </lineage>
</organism>
<sequence>MKSKTRNTMIAQLVKEARQAKGFTQQEVADQTRISLRSIQRIEGGEVEPRTHTLKELARCLDIPLQHLLTTSPEEVQPSVHSISKKIILSLGLSLLVVLLGLAFAAQSPYPETGFEALLGFAGLSALVTLILLRLWPQARRGILTLGFALITPLLALAFVAQAPTFPETGFEALLYMAFLTAFSTSMLLVVWRKKEKESPL</sequence>
<reference evidence="4 5" key="1">
    <citation type="journal article" date="2013" name="Genome Announc.">
        <title>Draft Genome Sequence of Cesiribacter andamanensis Strain AMV16T, Isolated from a Soil Sample from a Mud Volcano in the Andaman Islands, India.</title>
        <authorList>
            <person name="Shivaji S."/>
            <person name="Ara S."/>
            <person name="Begum Z."/>
            <person name="Srinivas T.N."/>
            <person name="Singh A."/>
            <person name="Kumar Pinnaka A."/>
        </authorList>
    </citation>
    <scope>NUCLEOTIDE SEQUENCE [LARGE SCALE GENOMIC DNA]</scope>
    <source>
        <strain evidence="4 5">AMV16</strain>
    </source>
</reference>
<feature type="domain" description="HTH cro/C1-type" evidence="3">
    <location>
        <begin position="14"/>
        <end position="68"/>
    </location>
</feature>
<accession>M7P0Y8</accession>
<dbReference type="EMBL" id="AODQ01000009">
    <property type="protein sequence ID" value="EMR04249.1"/>
    <property type="molecule type" value="Genomic_DNA"/>
</dbReference>
<evidence type="ECO:0000259" key="3">
    <source>
        <dbReference type="PROSITE" id="PS50943"/>
    </source>
</evidence>
<evidence type="ECO:0000256" key="2">
    <source>
        <dbReference type="SAM" id="Phobius"/>
    </source>
</evidence>
<keyword evidence="5" id="KW-1185">Reference proteome</keyword>
<protein>
    <submittedName>
        <fullName evidence="4">Anaerobic benzoate catabolism transcriptional regulator</fullName>
    </submittedName>
</protein>
<evidence type="ECO:0000256" key="1">
    <source>
        <dbReference type="ARBA" id="ARBA00023125"/>
    </source>
</evidence>
<keyword evidence="1" id="KW-0238">DNA-binding</keyword>
<dbReference type="AlphaFoldDB" id="M7P0Y8"/>
<keyword evidence="2" id="KW-0812">Transmembrane</keyword>
<feature type="transmembrane region" description="Helical" evidence="2">
    <location>
        <begin position="87"/>
        <end position="106"/>
    </location>
</feature>
<proteinExistence type="predicted"/>
<dbReference type="InterPro" id="IPR001387">
    <property type="entry name" value="Cro/C1-type_HTH"/>
</dbReference>
<dbReference type="PATRIC" id="fig|1279009.4.peg.675"/>
<dbReference type="eggNOG" id="COG1396">
    <property type="taxonomic scope" value="Bacteria"/>
</dbReference>
<evidence type="ECO:0000313" key="4">
    <source>
        <dbReference type="EMBL" id="EMR04249.1"/>
    </source>
</evidence>
<dbReference type="GO" id="GO:0003677">
    <property type="term" value="F:DNA binding"/>
    <property type="evidence" value="ECO:0007669"/>
    <property type="project" value="UniProtKB-KW"/>
</dbReference>
<feature type="transmembrane region" description="Helical" evidence="2">
    <location>
        <begin position="143"/>
        <end position="161"/>
    </location>
</feature>
<dbReference type="SMART" id="SM00530">
    <property type="entry name" value="HTH_XRE"/>
    <property type="match status" value="1"/>
</dbReference>
<name>M7P0Y8_9BACT</name>
<dbReference type="PANTHER" id="PTHR46558">
    <property type="entry name" value="TRACRIPTIONAL REGULATORY PROTEIN-RELATED-RELATED"/>
    <property type="match status" value="1"/>
</dbReference>
<dbReference type="Gene3D" id="1.10.260.40">
    <property type="entry name" value="lambda repressor-like DNA-binding domains"/>
    <property type="match status" value="1"/>
</dbReference>
<evidence type="ECO:0000313" key="5">
    <source>
        <dbReference type="Proteomes" id="UP000011910"/>
    </source>
</evidence>
<dbReference type="PANTHER" id="PTHR46558:SF4">
    <property type="entry name" value="DNA-BIDING PHAGE PROTEIN"/>
    <property type="match status" value="1"/>
</dbReference>
<gene>
    <name evidence="4" type="ORF">ADICEAN_00657</name>
</gene>
<keyword evidence="2" id="KW-1133">Transmembrane helix</keyword>
<dbReference type="Pfam" id="PF01381">
    <property type="entry name" value="HTH_3"/>
    <property type="match status" value="1"/>
</dbReference>
<dbReference type="STRING" id="1279009.ADICEAN_00657"/>
<feature type="transmembrane region" description="Helical" evidence="2">
    <location>
        <begin position="118"/>
        <end position="136"/>
    </location>
</feature>
<dbReference type="PROSITE" id="PS50943">
    <property type="entry name" value="HTH_CROC1"/>
    <property type="match status" value="1"/>
</dbReference>
<keyword evidence="2" id="KW-0472">Membrane</keyword>
<dbReference type="CDD" id="cd00093">
    <property type="entry name" value="HTH_XRE"/>
    <property type="match status" value="1"/>
</dbReference>